<name>A0ABP7V167_9BACI</name>
<keyword evidence="5" id="KW-0963">Cytoplasm</keyword>
<accession>A0ABP7V167</accession>
<dbReference type="InterPro" id="IPR023013">
    <property type="entry name" value="AGPR_AS"/>
</dbReference>
<keyword evidence="3 5" id="KW-0521">NADP</keyword>
<evidence type="ECO:0000256" key="3">
    <source>
        <dbReference type="ARBA" id="ARBA00022857"/>
    </source>
</evidence>
<evidence type="ECO:0000256" key="5">
    <source>
        <dbReference type="HAMAP-Rule" id="MF_00150"/>
    </source>
</evidence>
<dbReference type="Gene3D" id="3.40.50.720">
    <property type="entry name" value="NAD(P)-binding Rossmann-like Domain"/>
    <property type="match status" value="1"/>
</dbReference>
<comment type="catalytic activity">
    <reaction evidence="5">
        <text>N-acetyl-L-glutamate 5-semialdehyde + phosphate + NADP(+) = N-acetyl-L-glutamyl 5-phosphate + NADPH + H(+)</text>
        <dbReference type="Rhea" id="RHEA:21588"/>
        <dbReference type="ChEBI" id="CHEBI:15378"/>
        <dbReference type="ChEBI" id="CHEBI:29123"/>
        <dbReference type="ChEBI" id="CHEBI:43474"/>
        <dbReference type="ChEBI" id="CHEBI:57783"/>
        <dbReference type="ChEBI" id="CHEBI:57936"/>
        <dbReference type="ChEBI" id="CHEBI:58349"/>
        <dbReference type="EC" id="1.2.1.38"/>
    </reaction>
</comment>
<comment type="pathway">
    <text evidence="5">Amino-acid biosynthesis; L-arginine biosynthesis; N(2)-acetyl-L-ornithine from L-glutamate: step 3/4.</text>
</comment>
<organism evidence="8 9">
    <name type="scientific">Amphibacillus indicireducens</name>
    <dbReference type="NCBI Taxonomy" id="1076330"/>
    <lineage>
        <taxon>Bacteria</taxon>
        <taxon>Bacillati</taxon>
        <taxon>Bacillota</taxon>
        <taxon>Bacilli</taxon>
        <taxon>Bacillales</taxon>
        <taxon>Bacillaceae</taxon>
        <taxon>Amphibacillus</taxon>
    </lineage>
</organism>
<dbReference type="Pfam" id="PF01118">
    <property type="entry name" value="Semialdhyde_dh"/>
    <property type="match status" value="1"/>
</dbReference>
<comment type="function">
    <text evidence="5">Catalyzes the NADPH-dependent reduction of N-acetyl-5-glutamyl phosphate to yield N-acetyl-L-glutamate 5-semialdehyde.</text>
</comment>
<dbReference type="InterPro" id="IPR036291">
    <property type="entry name" value="NAD(P)-bd_dom_sf"/>
</dbReference>
<evidence type="ECO:0000259" key="7">
    <source>
        <dbReference type="SMART" id="SM00859"/>
    </source>
</evidence>
<keyword evidence="1 5" id="KW-0055">Arginine biosynthesis</keyword>
<keyword evidence="2 5" id="KW-0028">Amino-acid biosynthesis</keyword>
<feature type="active site" evidence="5 6">
    <location>
        <position position="149"/>
    </location>
</feature>
<dbReference type="CDD" id="cd23934">
    <property type="entry name" value="AGPR_1_C"/>
    <property type="match status" value="1"/>
</dbReference>
<comment type="similarity">
    <text evidence="5">Belongs to the NAGSA dehydrogenase family. Type 1 subfamily.</text>
</comment>
<gene>
    <name evidence="5 8" type="primary">argC</name>
    <name evidence="8" type="ORF">GCM10022410_00890</name>
</gene>
<dbReference type="PANTHER" id="PTHR32338">
    <property type="entry name" value="N-ACETYL-GAMMA-GLUTAMYL-PHOSPHATE REDUCTASE, CHLOROPLASTIC-RELATED-RELATED"/>
    <property type="match status" value="1"/>
</dbReference>
<protein>
    <recommendedName>
        <fullName evidence="5">N-acetyl-gamma-glutamyl-phosphate reductase</fullName>
        <shortName evidence="5">AGPR</shortName>
        <ecNumber evidence="5">1.2.1.38</ecNumber>
    </recommendedName>
    <alternativeName>
        <fullName evidence="5">N-acetyl-glutamate semialdehyde dehydrogenase</fullName>
        <shortName evidence="5">NAGSA dehydrogenase</shortName>
    </alternativeName>
</protein>
<sequence>MKVAIVGGSGYGGVELARLLQQHPNVNLTQIISHSQAGANFSEIYPQMTTIIDEPMKDLNLEKLADDIDLVFLATPSNVSHRFVSDILEANLKCIDLSGDLRLKDPALYKSWYNFETTAEAYLDQAVYGLSEIYQDQISEANLIANPGCFPTAGLLALIPLIENQIISTESIIIDGKTGVSGAGRGLSLNVHFSEMNENTKAYQLGNHKHIPEIEQELSEKSNDSIMVNFTPHIIPMTRGILMTSYTNLMIEQTNEQITELYQSYYQDQPFVRIRENGQIPSTKEVYGSNYCDIGFQVDSRTNKLIVVSVIDNLVKGASGQAIQNLNIMAGWDQRTGLHQIPIYP</sequence>
<feature type="domain" description="Semialdehyde dehydrogenase NAD-binding" evidence="7">
    <location>
        <begin position="2"/>
        <end position="141"/>
    </location>
</feature>
<dbReference type="EC" id="1.2.1.38" evidence="5"/>
<evidence type="ECO:0000256" key="2">
    <source>
        <dbReference type="ARBA" id="ARBA00022605"/>
    </source>
</evidence>
<dbReference type="PANTHER" id="PTHR32338:SF10">
    <property type="entry name" value="N-ACETYL-GAMMA-GLUTAMYL-PHOSPHATE REDUCTASE, CHLOROPLASTIC-RELATED"/>
    <property type="match status" value="1"/>
</dbReference>
<evidence type="ECO:0000256" key="6">
    <source>
        <dbReference type="PROSITE-ProRule" id="PRU10010"/>
    </source>
</evidence>
<dbReference type="EMBL" id="BAABDL010000003">
    <property type="protein sequence ID" value="GAA4057309.1"/>
    <property type="molecule type" value="Genomic_DNA"/>
</dbReference>
<dbReference type="InterPro" id="IPR000706">
    <property type="entry name" value="AGPR_type-1"/>
</dbReference>
<dbReference type="Pfam" id="PF22698">
    <property type="entry name" value="Semialdhyde_dhC_1"/>
    <property type="match status" value="1"/>
</dbReference>
<keyword evidence="9" id="KW-1185">Reference proteome</keyword>
<dbReference type="NCBIfam" id="TIGR01850">
    <property type="entry name" value="argC"/>
    <property type="match status" value="1"/>
</dbReference>
<proteinExistence type="inferred from homology"/>
<keyword evidence="4 5" id="KW-0560">Oxidoreductase</keyword>
<comment type="subcellular location">
    <subcellularLocation>
        <location evidence="5">Cytoplasm</location>
    </subcellularLocation>
</comment>
<evidence type="ECO:0000256" key="1">
    <source>
        <dbReference type="ARBA" id="ARBA00022571"/>
    </source>
</evidence>
<evidence type="ECO:0000313" key="8">
    <source>
        <dbReference type="EMBL" id="GAA4057309.1"/>
    </source>
</evidence>
<dbReference type="CDD" id="cd17895">
    <property type="entry name" value="AGPR_1_N"/>
    <property type="match status" value="1"/>
</dbReference>
<reference evidence="9" key="1">
    <citation type="journal article" date="2019" name="Int. J. Syst. Evol. Microbiol.">
        <title>The Global Catalogue of Microorganisms (GCM) 10K type strain sequencing project: providing services to taxonomists for standard genome sequencing and annotation.</title>
        <authorList>
            <consortium name="The Broad Institute Genomics Platform"/>
            <consortium name="The Broad Institute Genome Sequencing Center for Infectious Disease"/>
            <person name="Wu L."/>
            <person name="Ma J."/>
        </authorList>
    </citation>
    <scope>NUCLEOTIDE SEQUENCE [LARGE SCALE GENOMIC DNA]</scope>
    <source>
        <strain evidence="9">JCM 17250</strain>
    </source>
</reference>
<comment type="caution">
    <text evidence="8">The sequence shown here is derived from an EMBL/GenBank/DDBJ whole genome shotgun (WGS) entry which is preliminary data.</text>
</comment>
<dbReference type="SUPFAM" id="SSF51735">
    <property type="entry name" value="NAD(P)-binding Rossmann-fold domains"/>
    <property type="match status" value="1"/>
</dbReference>
<dbReference type="InterPro" id="IPR058924">
    <property type="entry name" value="AGPR_dimerisation_dom"/>
</dbReference>
<dbReference type="HAMAP" id="MF_00150">
    <property type="entry name" value="ArgC_type1"/>
    <property type="match status" value="1"/>
</dbReference>
<evidence type="ECO:0000256" key="4">
    <source>
        <dbReference type="ARBA" id="ARBA00023002"/>
    </source>
</evidence>
<dbReference type="SUPFAM" id="SSF55347">
    <property type="entry name" value="Glyceraldehyde-3-phosphate dehydrogenase-like, C-terminal domain"/>
    <property type="match status" value="1"/>
</dbReference>
<evidence type="ECO:0000313" key="9">
    <source>
        <dbReference type="Proteomes" id="UP001501734"/>
    </source>
</evidence>
<dbReference type="RefSeq" id="WP_344909325.1">
    <property type="nucleotide sequence ID" value="NZ_BAABDL010000003.1"/>
</dbReference>
<dbReference type="SMART" id="SM00859">
    <property type="entry name" value="Semialdhyde_dh"/>
    <property type="match status" value="1"/>
</dbReference>
<dbReference type="Proteomes" id="UP001501734">
    <property type="component" value="Unassembled WGS sequence"/>
</dbReference>
<dbReference type="PROSITE" id="PS01224">
    <property type="entry name" value="ARGC"/>
    <property type="match status" value="1"/>
</dbReference>
<dbReference type="Gene3D" id="3.30.360.10">
    <property type="entry name" value="Dihydrodipicolinate Reductase, domain 2"/>
    <property type="match status" value="1"/>
</dbReference>
<dbReference type="InterPro" id="IPR050085">
    <property type="entry name" value="AGPR"/>
</dbReference>
<dbReference type="InterPro" id="IPR000534">
    <property type="entry name" value="Semialdehyde_DH_NAD-bd"/>
</dbReference>